<gene>
    <name evidence="1" type="ORF">L2E82_01958</name>
</gene>
<name>A0ACB9H0F2_CICIN</name>
<comment type="caution">
    <text evidence="1">The sequence shown here is derived from an EMBL/GenBank/DDBJ whole genome shotgun (WGS) entry which is preliminary data.</text>
</comment>
<reference evidence="2" key="1">
    <citation type="journal article" date="2022" name="Mol. Ecol. Resour.">
        <title>The genomes of chicory, endive, great burdock and yacon provide insights into Asteraceae palaeo-polyploidization history and plant inulin production.</title>
        <authorList>
            <person name="Fan W."/>
            <person name="Wang S."/>
            <person name="Wang H."/>
            <person name="Wang A."/>
            <person name="Jiang F."/>
            <person name="Liu H."/>
            <person name="Zhao H."/>
            <person name="Xu D."/>
            <person name="Zhang Y."/>
        </authorList>
    </citation>
    <scope>NUCLEOTIDE SEQUENCE [LARGE SCALE GENOMIC DNA]</scope>
    <source>
        <strain evidence="2">cv. Punajuju</strain>
    </source>
</reference>
<accession>A0ACB9H0F2</accession>
<dbReference type="Proteomes" id="UP001055811">
    <property type="component" value="Linkage Group LG01"/>
</dbReference>
<reference evidence="1 2" key="2">
    <citation type="journal article" date="2022" name="Mol. Ecol. Resour.">
        <title>The genomes of chicory, endive, great burdock and yacon provide insights into Asteraceae paleo-polyploidization history and plant inulin production.</title>
        <authorList>
            <person name="Fan W."/>
            <person name="Wang S."/>
            <person name="Wang H."/>
            <person name="Wang A."/>
            <person name="Jiang F."/>
            <person name="Liu H."/>
            <person name="Zhao H."/>
            <person name="Xu D."/>
            <person name="Zhang Y."/>
        </authorList>
    </citation>
    <scope>NUCLEOTIDE SEQUENCE [LARGE SCALE GENOMIC DNA]</scope>
    <source>
        <strain evidence="2">cv. Punajuju</strain>
        <tissue evidence="1">Leaves</tissue>
    </source>
</reference>
<organism evidence="1 2">
    <name type="scientific">Cichorium intybus</name>
    <name type="common">Chicory</name>
    <dbReference type="NCBI Taxonomy" id="13427"/>
    <lineage>
        <taxon>Eukaryota</taxon>
        <taxon>Viridiplantae</taxon>
        <taxon>Streptophyta</taxon>
        <taxon>Embryophyta</taxon>
        <taxon>Tracheophyta</taxon>
        <taxon>Spermatophyta</taxon>
        <taxon>Magnoliopsida</taxon>
        <taxon>eudicotyledons</taxon>
        <taxon>Gunneridae</taxon>
        <taxon>Pentapetalae</taxon>
        <taxon>asterids</taxon>
        <taxon>campanulids</taxon>
        <taxon>Asterales</taxon>
        <taxon>Asteraceae</taxon>
        <taxon>Cichorioideae</taxon>
        <taxon>Cichorieae</taxon>
        <taxon>Cichoriinae</taxon>
        <taxon>Cichorium</taxon>
    </lineage>
</organism>
<sequence>MRLLHRFLPDLPVSSSSPARHRSLPAQRRRRSSNSIATPPLVVELHCSAADSRLSLRQRSYAASSRCILFFLLQLNSYSIDSRKIPTTNENQETIFDSVSSVPFSHKDS</sequence>
<evidence type="ECO:0000313" key="2">
    <source>
        <dbReference type="Proteomes" id="UP001055811"/>
    </source>
</evidence>
<keyword evidence="2" id="KW-1185">Reference proteome</keyword>
<evidence type="ECO:0000313" key="1">
    <source>
        <dbReference type="EMBL" id="KAI3789169.1"/>
    </source>
</evidence>
<proteinExistence type="predicted"/>
<dbReference type="EMBL" id="CM042009">
    <property type="protein sequence ID" value="KAI3789169.1"/>
    <property type="molecule type" value="Genomic_DNA"/>
</dbReference>
<protein>
    <submittedName>
        <fullName evidence="1">Uncharacterized protein</fullName>
    </submittedName>
</protein>